<accession>A0A1H3LSR0</accession>
<organism evidence="3 4">
    <name type="scientific">Lentibacter algarum</name>
    <dbReference type="NCBI Taxonomy" id="576131"/>
    <lineage>
        <taxon>Bacteria</taxon>
        <taxon>Pseudomonadati</taxon>
        <taxon>Pseudomonadota</taxon>
        <taxon>Alphaproteobacteria</taxon>
        <taxon>Rhodobacterales</taxon>
        <taxon>Roseobacteraceae</taxon>
        <taxon>Lentibacter</taxon>
    </lineage>
</organism>
<dbReference type="GeneID" id="78125074"/>
<dbReference type="InterPro" id="IPR018639">
    <property type="entry name" value="DUF2062"/>
</dbReference>
<protein>
    <recommendedName>
        <fullName evidence="2">DUF2062 domain-containing protein</fullName>
    </recommendedName>
</protein>
<keyword evidence="1" id="KW-1133">Transmembrane helix</keyword>
<evidence type="ECO:0000313" key="3">
    <source>
        <dbReference type="EMBL" id="SDY67018.1"/>
    </source>
</evidence>
<name>A0A1H3LSR0_9RHOB</name>
<keyword evidence="4" id="KW-1185">Reference proteome</keyword>
<gene>
    <name evidence="3" type="ORF">SAMN05444486_103116</name>
</gene>
<dbReference type="RefSeq" id="WP_089891994.1">
    <property type="nucleotide sequence ID" value="NZ_CALBNM010000028.1"/>
</dbReference>
<sequence length="216" mass="24614">MVFKRRDKRAWWKVIAESLYPKGGWARAFHYIRHRLHRLPDPPHKIARGVWAGVFTTFTPFYGMHFIVAALVSRVMQGNLIAALLATFFGNPLTYIPIGVASLKTGHWLLGTEFEVAEQKLGGKFAEAGGDLWHNFMSMFTEETADWHGLSVFYDEVFFPYLIGGIIPGIITASICYYIAVPLIRAYQNRRKGRIKEKLAALRKKKLEKQSAKAPE</sequence>
<proteinExistence type="predicted"/>
<dbReference type="Proteomes" id="UP000199026">
    <property type="component" value="Unassembled WGS sequence"/>
</dbReference>
<feature type="domain" description="DUF2062" evidence="2">
    <location>
        <begin position="27"/>
        <end position="191"/>
    </location>
</feature>
<feature type="transmembrane region" description="Helical" evidence="1">
    <location>
        <begin position="50"/>
        <end position="72"/>
    </location>
</feature>
<dbReference type="STRING" id="576131.SAMN05444486_103116"/>
<keyword evidence="1" id="KW-0472">Membrane</keyword>
<feature type="transmembrane region" description="Helical" evidence="1">
    <location>
        <begin position="158"/>
        <end position="184"/>
    </location>
</feature>
<evidence type="ECO:0000256" key="1">
    <source>
        <dbReference type="SAM" id="Phobius"/>
    </source>
</evidence>
<dbReference type="PANTHER" id="PTHR40547:SF1">
    <property type="entry name" value="SLL0298 PROTEIN"/>
    <property type="match status" value="1"/>
</dbReference>
<feature type="transmembrane region" description="Helical" evidence="1">
    <location>
        <begin position="79"/>
        <end position="98"/>
    </location>
</feature>
<dbReference type="PANTHER" id="PTHR40547">
    <property type="entry name" value="SLL0298 PROTEIN"/>
    <property type="match status" value="1"/>
</dbReference>
<dbReference type="OrthoDB" id="7360463at2"/>
<evidence type="ECO:0000259" key="2">
    <source>
        <dbReference type="Pfam" id="PF09835"/>
    </source>
</evidence>
<dbReference type="AlphaFoldDB" id="A0A1H3LSR0"/>
<evidence type="ECO:0000313" key="4">
    <source>
        <dbReference type="Proteomes" id="UP000199026"/>
    </source>
</evidence>
<dbReference type="EMBL" id="FNPR01000003">
    <property type="protein sequence ID" value="SDY67018.1"/>
    <property type="molecule type" value="Genomic_DNA"/>
</dbReference>
<reference evidence="3 4" key="1">
    <citation type="submission" date="2016-10" db="EMBL/GenBank/DDBJ databases">
        <authorList>
            <person name="de Groot N.N."/>
        </authorList>
    </citation>
    <scope>NUCLEOTIDE SEQUENCE [LARGE SCALE GENOMIC DNA]</scope>
    <source>
        <strain evidence="3 4">DSM 24677</strain>
    </source>
</reference>
<keyword evidence="1" id="KW-0812">Transmembrane</keyword>
<dbReference type="Pfam" id="PF09835">
    <property type="entry name" value="DUF2062"/>
    <property type="match status" value="1"/>
</dbReference>